<dbReference type="InterPro" id="IPR041685">
    <property type="entry name" value="AAA_GajA/Old/RecF-like"/>
</dbReference>
<evidence type="ECO:0000313" key="3">
    <source>
        <dbReference type="EMBL" id="QGG47629.1"/>
    </source>
</evidence>
<proteinExistence type="predicted"/>
<dbReference type="PANTHER" id="PTHR43581">
    <property type="entry name" value="ATP/GTP PHOSPHATASE"/>
    <property type="match status" value="1"/>
</dbReference>
<dbReference type="KEGG" id="hcv:FTV88_1529"/>
<evidence type="ECO:0000259" key="1">
    <source>
        <dbReference type="Pfam" id="PF13175"/>
    </source>
</evidence>
<accession>A0A5Q2N1D7</accession>
<sequence length="618" mass="70710">MSLKYIKINNFRGLDTFSASISDGMLIIVGQNDVGKSSALKAIQIFLEDGRPALDDFPKFNQDAMIEIEIHFNVSGLEELKHENLLKLKQIYRKDSNKVNVQKQLYSKTYKPTEEELDSYKSLKSIGEKLGVEFPTRKPSNADEIEDLKKRVIAEVDSLEPYGWNELQKEDWIQVEKLLPEVLFVPAAQDHDNEQKMTSDSSVFGKLFRVGIRNWLKVDQSSKSAINTIEGQVKSINSKILKIVEDKLKEQTPLIEELKQELEPLDVSKGFTFTMFVKDGQGIDTPLSQRGSGLQRSVLIAILRAQNEINDLITKMSHESQQENNSEDIKPTLYIIEEPEAFLHLAAQKELFYSLKDLSEKSGQVFITTHSTLFMDEADMQDIVLLTRQNGKTISLQHIPEEQIHTTLGELRVSELLTGKVCCIVEGVSDKQVFQNWIKKLGFDPKRLGIHFITMDGCANAEYYANADILIDFQIPFVLILDRDKHEDGRDPDRIKNRIEDKHRWLRGKERIRILDGELENYFVLEAVSNVLRIPIELIDPAEYDNDPKEAMAIARHRAEEAGKVGVRVYNEKRDSKKIAELMTKEDILVRDDIKEVIKMLIELSGEEFIDDSQDDVA</sequence>
<organism evidence="3 4">
    <name type="scientific">Heliorestis convoluta</name>
    <dbReference type="NCBI Taxonomy" id="356322"/>
    <lineage>
        <taxon>Bacteria</taxon>
        <taxon>Bacillati</taxon>
        <taxon>Bacillota</taxon>
        <taxon>Clostridia</taxon>
        <taxon>Eubacteriales</taxon>
        <taxon>Heliobacteriaceae</taxon>
        <taxon>Heliorestis</taxon>
    </lineage>
</organism>
<evidence type="ECO:0000259" key="2">
    <source>
        <dbReference type="Pfam" id="PF20469"/>
    </source>
</evidence>
<reference evidence="4" key="1">
    <citation type="submission" date="2019-11" db="EMBL/GenBank/DDBJ databases">
        <title>Genome sequence of Heliorestis convoluta strain HH, an alkaliphilic and minimalistic phototrophic bacterium from a soda lake in Egypt.</title>
        <authorList>
            <person name="Dewey E.D."/>
            <person name="Stokes L.M."/>
            <person name="Burchell B.M."/>
            <person name="Shaffer K.N."/>
            <person name="Huntington A.M."/>
            <person name="Baker J.M."/>
            <person name="Nadendla S."/>
            <person name="Giglio M.G."/>
            <person name="Touchman J.W."/>
            <person name="Blankenship R.E."/>
            <person name="Madigan M.T."/>
            <person name="Sattley W.M."/>
        </authorList>
    </citation>
    <scope>NUCLEOTIDE SEQUENCE [LARGE SCALE GENOMIC DNA]</scope>
    <source>
        <strain evidence="4">HH</strain>
    </source>
</reference>
<feature type="domain" description="OLD protein-like TOPRIM" evidence="2">
    <location>
        <begin position="422"/>
        <end position="484"/>
    </location>
</feature>
<dbReference type="Gene3D" id="3.40.50.300">
    <property type="entry name" value="P-loop containing nucleotide triphosphate hydrolases"/>
    <property type="match status" value="1"/>
</dbReference>
<dbReference type="Pfam" id="PF13175">
    <property type="entry name" value="AAA_15"/>
    <property type="match status" value="1"/>
</dbReference>
<evidence type="ECO:0000313" key="4">
    <source>
        <dbReference type="Proteomes" id="UP000366051"/>
    </source>
</evidence>
<dbReference type="EMBL" id="CP045875">
    <property type="protein sequence ID" value="QGG47629.1"/>
    <property type="molecule type" value="Genomic_DNA"/>
</dbReference>
<dbReference type="SUPFAM" id="SSF52540">
    <property type="entry name" value="P-loop containing nucleoside triphosphate hydrolases"/>
    <property type="match status" value="1"/>
</dbReference>
<dbReference type="Pfam" id="PF20469">
    <property type="entry name" value="OLD-like_TOPRIM"/>
    <property type="match status" value="1"/>
</dbReference>
<keyword evidence="4" id="KW-1185">Reference proteome</keyword>
<dbReference type="AlphaFoldDB" id="A0A5Q2N1D7"/>
<dbReference type="InterPro" id="IPR027417">
    <property type="entry name" value="P-loop_NTPase"/>
</dbReference>
<dbReference type="RefSeq" id="WP_153724967.1">
    <property type="nucleotide sequence ID" value="NZ_CP045875.1"/>
</dbReference>
<name>A0A5Q2N1D7_9FIRM</name>
<dbReference type="InterPro" id="IPR034139">
    <property type="entry name" value="TOPRIM_OLD"/>
</dbReference>
<dbReference type="InterPro" id="IPR051396">
    <property type="entry name" value="Bact_Antivir_Def_Nuclease"/>
</dbReference>
<protein>
    <submittedName>
        <fullName evidence="3">Uncharacterized protein</fullName>
    </submittedName>
</protein>
<dbReference type="OrthoDB" id="1093370at2"/>
<feature type="domain" description="Endonuclease GajA/Old nuclease/RecF-like AAA" evidence="1">
    <location>
        <begin position="1"/>
        <end position="372"/>
    </location>
</feature>
<dbReference type="PANTHER" id="PTHR43581:SF4">
    <property type="entry name" value="ATP_GTP PHOSPHATASE"/>
    <property type="match status" value="1"/>
</dbReference>
<gene>
    <name evidence="3" type="ORF">FTV88_1529</name>
</gene>
<dbReference type="Proteomes" id="UP000366051">
    <property type="component" value="Chromosome"/>
</dbReference>